<sequence length="324" mass="36338">MKLSFLFFGNQPDEKWPLCQQMGIKTAIAKLAPELTGDPAIDDFASFARSKQIFNDHGFELYGLEGDQFPMQRIKLGLPGREDDVERYCRMLENMGRLGVKLLCYNFMATGWFRTRVAERERGDALVSRFVYTDDIVQQPTPYGNFSEAQIWENYQWFLERVLPAAEAAGVTMGLHPDDPPISPVQGIARVFTSDAAMERALSFSDSPAHQITFCQGTFTTMQEDVLAMIKKYGARQKIAFVHIRDVVGTPADFRETFHDNGPTDMFAAMKLYKEIGFTGPLRSDHVPTMAGESNEHFGYGMQGNLFGIGYIKGLMHGAGIAPQ</sequence>
<dbReference type="PIRSF" id="PIRSF016049">
    <property type="entry name" value="Man_dehyd"/>
    <property type="match status" value="1"/>
</dbReference>
<dbReference type="InterPro" id="IPR004628">
    <property type="entry name" value="Man_deHydtase"/>
</dbReference>
<dbReference type="GO" id="GO:0008927">
    <property type="term" value="F:mannonate dehydratase activity"/>
    <property type="evidence" value="ECO:0007669"/>
    <property type="project" value="UniProtKB-EC"/>
</dbReference>
<keyword evidence="8" id="KW-0408">Iron</keyword>
<evidence type="ECO:0000256" key="6">
    <source>
        <dbReference type="ARBA" id="ARBA00007389"/>
    </source>
</evidence>
<evidence type="ECO:0000313" key="11">
    <source>
        <dbReference type="EMBL" id="MBC6995146.1"/>
    </source>
</evidence>
<evidence type="ECO:0000256" key="2">
    <source>
        <dbReference type="ARBA" id="ARBA00001936"/>
    </source>
</evidence>
<keyword evidence="9" id="KW-0464">Manganese</keyword>
<keyword evidence="12" id="KW-1185">Reference proteome</keyword>
<dbReference type="AlphaFoldDB" id="A0A923PNY1"/>
<evidence type="ECO:0000256" key="7">
    <source>
        <dbReference type="ARBA" id="ARBA00012927"/>
    </source>
</evidence>
<comment type="caution">
    <text evidence="11">The sequence shown here is derived from an EMBL/GenBank/DDBJ whole genome shotgun (WGS) entry which is preliminary data.</text>
</comment>
<keyword evidence="10" id="KW-0456">Lyase</keyword>
<dbReference type="Gene3D" id="3.20.20.150">
    <property type="entry name" value="Divalent-metal-dependent TIM barrel enzymes"/>
    <property type="match status" value="1"/>
</dbReference>
<evidence type="ECO:0000256" key="10">
    <source>
        <dbReference type="ARBA" id="ARBA00023239"/>
    </source>
</evidence>
<dbReference type="EC" id="4.2.1.8" evidence="7"/>
<evidence type="ECO:0000256" key="3">
    <source>
        <dbReference type="ARBA" id="ARBA00001954"/>
    </source>
</evidence>
<comment type="pathway">
    <text evidence="5">Carbohydrate metabolism; pentose and glucuronate interconversion.</text>
</comment>
<evidence type="ECO:0000256" key="4">
    <source>
        <dbReference type="ARBA" id="ARBA00002713"/>
    </source>
</evidence>
<protein>
    <recommendedName>
        <fullName evidence="7">mannonate dehydratase</fullName>
        <ecNumber evidence="7">4.2.1.8</ecNumber>
    </recommendedName>
</protein>
<dbReference type="PANTHER" id="PTHR30387">
    <property type="entry name" value="MANNONATE DEHYDRATASE"/>
    <property type="match status" value="1"/>
</dbReference>
<organism evidence="11 12">
    <name type="scientific">Neolewinella lacunae</name>
    <dbReference type="NCBI Taxonomy" id="1517758"/>
    <lineage>
        <taxon>Bacteria</taxon>
        <taxon>Pseudomonadati</taxon>
        <taxon>Bacteroidota</taxon>
        <taxon>Saprospiria</taxon>
        <taxon>Saprospirales</taxon>
        <taxon>Lewinellaceae</taxon>
        <taxon>Neolewinella</taxon>
    </lineage>
</organism>
<accession>A0A923PNY1</accession>
<gene>
    <name evidence="11" type="ORF">H9S92_13280</name>
</gene>
<dbReference type="GO" id="GO:0042840">
    <property type="term" value="P:D-glucuronate catabolic process"/>
    <property type="evidence" value="ECO:0007669"/>
    <property type="project" value="TreeGrafter"/>
</dbReference>
<evidence type="ECO:0000256" key="1">
    <source>
        <dbReference type="ARBA" id="ARBA00001794"/>
    </source>
</evidence>
<evidence type="ECO:0000256" key="5">
    <source>
        <dbReference type="ARBA" id="ARBA00004892"/>
    </source>
</evidence>
<dbReference type="Pfam" id="PF03786">
    <property type="entry name" value="UxuA"/>
    <property type="match status" value="2"/>
</dbReference>
<dbReference type="InterPro" id="IPR036237">
    <property type="entry name" value="Xyl_isomerase-like_sf"/>
</dbReference>
<evidence type="ECO:0000256" key="9">
    <source>
        <dbReference type="ARBA" id="ARBA00023211"/>
    </source>
</evidence>
<evidence type="ECO:0000313" key="12">
    <source>
        <dbReference type="Proteomes" id="UP000650081"/>
    </source>
</evidence>
<comment type="cofactor">
    <cofactor evidence="2">
        <name>Mn(2+)</name>
        <dbReference type="ChEBI" id="CHEBI:29035"/>
    </cofactor>
</comment>
<dbReference type="Proteomes" id="UP000650081">
    <property type="component" value="Unassembled WGS sequence"/>
</dbReference>
<reference evidence="11" key="1">
    <citation type="submission" date="2020-08" db="EMBL/GenBank/DDBJ databases">
        <title>Lewinella bacteria from marine environments.</title>
        <authorList>
            <person name="Zhong Y."/>
        </authorList>
    </citation>
    <scope>NUCLEOTIDE SEQUENCE</scope>
    <source>
        <strain evidence="11">KCTC 42187</strain>
    </source>
</reference>
<comment type="cofactor">
    <cofactor evidence="3">
        <name>Fe(2+)</name>
        <dbReference type="ChEBI" id="CHEBI:29033"/>
    </cofactor>
</comment>
<dbReference type="SUPFAM" id="SSF51658">
    <property type="entry name" value="Xylose isomerase-like"/>
    <property type="match status" value="1"/>
</dbReference>
<proteinExistence type="inferred from homology"/>
<dbReference type="PANTHER" id="PTHR30387:SF2">
    <property type="entry name" value="MANNONATE DEHYDRATASE"/>
    <property type="match status" value="1"/>
</dbReference>
<evidence type="ECO:0000256" key="8">
    <source>
        <dbReference type="ARBA" id="ARBA00023004"/>
    </source>
</evidence>
<dbReference type="EMBL" id="JACSIT010000118">
    <property type="protein sequence ID" value="MBC6995146.1"/>
    <property type="molecule type" value="Genomic_DNA"/>
</dbReference>
<dbReference type="RefSeq" id="WP_187467194.1">
    <property type="nucleotide sequence ID" value="NZ_JACSIT010000118.1"/>
</dbReference>
<comment type="similarity">
    <text evidence="6">Belongs to the mannonate dehydratase family.</text>
</comment>
<name>A0A923PNY1_9BACT</name>
<comment type="function">
    <text evidence="4">Catalyzes the dehydration of D-mannonate.</text>
</comment>
<comment type="catalytic activity">
    <reaction evidence="1">
        <text>D-mannonate = 2-dehydro-3-deoxy-D-gluconate + H2O</text>
        <dbReference type="Rhea" id="RHEA:20097"/>
        <dbReference type="ChEBI" id="CHEBI:15377"/>
        <dbReference type="ChEBI" id="CHEBI:17767"/>
        <dbReference type="ChEBI" id="CHEBI:57990"/>
        <dbReference type="EC" id="4.2.1.8"/>
    </reaction>
</comment>
<dbReference type="GO" id="GO:0030145">
    <property type="term" value="F:manganese ion binding"/>
    <property type="evidence" value="ECO:0007669"/>
    <property type="project" value="TreeGrafter"/>
</dbReference>
<dbReference type="GO" id="GO:0008198">
    <property type="term" value="F:ferrous iron binding"/>
    <property type="evidence" value="ECO:0007669"/>
    <property type="project" value="TreeGrafter"/>
</dbReference>